<dbReference type="SUPFAM" id="SSF51735">
    <property type="entry name" value="NAD(P)-binding Rossmann-fold domains"/>
    <property type="match status" value="1"/>
</dbReference>
<dbReference type="Gene3D" id="3.90.25.10">
    <property type="entry name" value="UDP-galactose 4-epimerase, domain 1"/>
    <property type="match status" value="1"/>
</dbReference>
<protein>
    <submittedName>
        <fullName evidence="2">GDP-L-fucose synthase</fullName>
    </submittedName>
</protein>
<dbReference type="GO" id="GO:0050577">
    <property type="term" value="F:GDP-L-fucose synthase activity"/>
    <property type="evidence" value="ECO:0007669"/>
    <property type="project" value="TreeGrafter"/>
</dbReference>
<organism evidence="2 3">
    <name type="scientific">Methylobacterium phyllostachyos</name>
    <dbReference type="NCBI Taxonomy" id="582672"/>
    <lineage>
        <taxon>Bacteria</taxon>
        <taxon>Pseudomonadati</taxon>
        <taxon>Pseudomonadota</taxon>
        <taxon>Alphaproteobacteria</taxon>
        <taxon>Hyphomicrobiales</taxon>
        <taxon>Methylobacteriaceae</taxon>
        <taxon>Methylobacterium</taxon>
    </lineage>
</organism>
<dbReference type="InterPro" id="IPR036291">
    <property type="entry name" value="NAD(P)-bd_dom_sf"/>
</dbReference>
<dbReference type="RefSeq" id="WP_091718034.1">
    <property type="nucleotide sequence ID" value="NZ_FNHS01000010.1"/>
</dbReference>
<proteinExistence type="predicted"/>
<dbReference type="EMBL" id="FNHS01000010">
    <property type="protein sequence ID" value="SDN72469.1"/>
    <property type="molecule type" value="Genomic_DNA"/>
</dbReference>
<dbReference type="STRING" id="582672.SAMN05216360_110258"/>
<evidence type="ECO:0000313" key="3">
    <source>
        <dbReference type="Proteomes" id="UP000198704"/>
    </source>
</evidence>
<accession>A0A1H0DQZ2</accession>
<dbReference type="InterPro" id="IPR001509">
    <property type="entry name" value="Epimerase_deHydtase"/>
</dbReference>
<reference evidence="3" key="1">
    <citation type="submission" date="2016-10" db="EMBL/GenBank/DDBJ databases">
        <authorList>
            <person name="Varghese N."/>
            <person name="Submissions S."/>
        </authorList>
    </citation>
    <scope>NUCLEOTIDE SEQUENCE [LARGE SCALE GENOMIC DNA]</scope>
    <source>
        <strain evidence="3">BL47</strain>
    </source>
</reference>
<dbReference type="OrthoDB" id="9811425at2"/>
<dbReference type="Proteomes" id="UP000198704">
    <property type="component" value="Unassembled WGS sequence"/>
</dbReference>
<sequence length="307" mass="32965">MPEPERDLVVGADGFLGCNLVPRLQAEGREVVGIGRAAGDLADWATVERLFRAAPPVARIFHVVTRQRTGAVQYDIQGELLAINARIHLNVLEAWRLFQPQAKLISTGSSCTYPESAEPLPEARFGQGPTHPSVVGYGLAKQVLATGSAAYAHQYGLHFLHCVLATLYGPHDNKAADRSHFVGALLDRAVREKAAGAESFEVWGDPRTVREVLHVDDQIDAILAADRVFDNAILNCAANTPVTVEAVAQAALAALDWSVPLVSPPGSFQGAAYKMLDSTRFLDGTGWRPRIGLEAGLRSLVAAEYAA</sequence>
<keyword evidence="3" id="KW-1185">Reference proteome</keyword>
<dbReference type="AlphaFoldDB" id="A0A1H0DQZ2"/>
<evidence type="ECO:0000313" key="2">
    <source>
        <dbReference type="EMBL" id="SDN72469.1"/>
    </source>
</evidence>
<dbReference type="PANTHER" id="PTHR43238:SF1">
    <property type="entry name" value="GDP-L-FUCOSE SYNTHASE"/>
    <property type="match status" value="1"/>
</dbReference>
<evidence type="ECO:0000259" key="1">
    <source>
        <dbReference type="Pfam" id="PF01370"/>
    </source>
</evidence>
<gene>
    <name evidence="2" type="ORF">SAMN05216360_110258</name>
</gene>
<dbReference type="Gene3D" id="3.40.50.720">
    <property type="entry name" value="NAD(P)-binding Rossmann-like Domain"/>
    <property type="match status" value="1"/>
</dbReference>
<name>A0A1H0DQZ2_9HYPH</name>
<dbReference type="PANTHER" id="PTHR43238">
    <property type="entry name" value="GDP-L-FUCOSE SYNTHASE"/>
    <property type="match status" value="1"/>
</dbReference>
<dbReference type="Pfam" id="PF01370">
    <property type="entry name" value="Epimerase"/>
    <property type="match status" value="1"/>
</dbReference>
<feature type="domain" description="NAD-dependent epimerase/dehydratase" evidence="1">
    <location>
        <begin position="8"/>
        <end position="226"/>
    </location>
</feature>